<protein>
    <recommendedName>
        <fullName evidence="1">Ubiquitin-activating enzyme E1 FCCH domain-containing protein</fullName>
    </recommendedName>
</protein>
<dbReference type="Pfam" id="PF16190">
    <property type="entry name" value="E1_FCCH"/>
    <property type="match status" value="2"/>
</dbReference>
<evidence type="ECO:0000313" key="3">
    <source>
        <dbReference type="Proteomes" id="UP000321026"/>
    </source>
</evidence>
<dbReference type="InterPro" id="IPR032418">
    <property type="entry name" value="E1_FCCH"/>
</dbReference>
<proteinExistence type="predicted"/>
<feature type="domain" description="Ubiquitin-activating enzyme E1 FCCH" evidence="1">
    <location>
        <begin position="617"/>
        <end position="676"/>
    </location>
</feature>
<sequence>MPKVSPLQDSFTSGEFSPLLKGRVSADRYKDALETCLNYLPLIQGPITRRTGTYYVAKTKDSSKKSRLQAFEFSTTQAYILEFGDEYVRFYKDNGIITLSPQAISGVTQANPAVVTYVGSDTYANGDRIIIDGVVGMTQLNNVEFTVANVNAGANTFELSGIDSTSYGAYSSGGTVSEIYEVAMPYQDTEVFDLKFTQSADILYITHPTYAPRKLTRTGHTSWTLTTIDFLDGPYLSTNTTTTTLSPSAASGTGVTLTASAITGINNDTGFQTTDVGRLIRIKEGSVWGYVKITGWTSTTVVTVDVINTLTNTTAKATWRLGVWSGTTGYPAAVTFHEDRLFFLGPSSYPQRLDGSRASDYENFAPTDTDGTVTSSHAVGFSLNANDVNVGKWLISDEKGLLVGTVGGEWVVRASSQNEALSPTNITAKRATSYGSNNVQPVAVGKSALFIQRSGRKLREMTYFFDVDGFRAADLTQLSEHVTRSGITQIAYQKEPQSIVWCVRTDGVLAAMTYERDLDALRAGWSRVIIGGTSDAGGSDAIVESVAVIPNPEGTRQDIWIIVKRYINGGTKRYVEYLGKMFEDDDEQKDAYFLDSGITYDAPLTITGATQANPVVITSASHGLSNGDEVRIYDVMGMEELNGNVYTLANVAANTFELSGINGTAFGAYISGGVARKLVSSLSGLNHLEGETIQVLADGAVLPDVEVTAGSVTISNPSAVIHFGYNKSADLKMLRIEAGAADGTALGKTRRIHRVGLQMHRSLGLKIGFDFDALDTITFRNSSVPLNQPPELFTGILSQNVPANYDFDNQICIRQDQPLPSTILSIMPQMLTYDR</sequence>
<dbReference type="InterPro" id="IPR042302">
    <property type="entry name" value="E1_FCCH_sf"/>
</dbReference>
<name>A0A5C7J849_9BACT</name>
<reference evidence="2 3" key="1">
    <citation type="submission" date="2018-09" db="EMBL/GenBank/DDBJ databases">
        <title>Metagenome Assembled Genomes from an Advanced Water Purification Facility.</title>
        <authorList>
            <person name="Stamps B.W."/>
            <person name="Spear J.R."/>
        </authorList>
    </citation>
    <scope>NUCLEOTIDE SEQUENCE [LARGE SCALE GENOMIC DNA]</scope>
    <source>
        <strain evidence="2">Bin_63_2</strain>
    </source>
</reference>
<organism evidence="2 3">
    <name type="scientific">Candidatus Dojkabacteria bacterium</name>
    <dbReference type="NCBI Taxonomy" id="2099670"/>
    <lineage>
        <taxon>Bacteria</taxon>
        <taxon>Candidatus Dojkabacteria</taxon>
    </lineage>
</organism>
<dbReference type="AlphaFoldDB" id="A0A5C7J849"/>
<feature type="domain" description="Ubiquitin-activating enzyme E1 FCCH" evidence="1">
    <location>
        <begin position="111"/>
        <end position="178"/>
    </location>
</feature>
<dbReference type="Proteomes" id="UP000321026">
    <property type="component" value="Unassembled WGS sequence"/>
</dbReference>
<comment type="caution">
    <text evidence="2">The sequence shown here is derived from an EMBL/GenBank/DDBJ whole genome shotgun (WGS) entry which is preliminary data.</text>
</comment>
<gene>
    <name evidence="2" type="ORF">E6Q11_02540</name>
</gene>
<evidence type="ECO:0000313" key="2">
    <source>
        <dbReference type="EMBL" id="TXG77627.1"/>
    </source>
</evidence>
<dbReference type="Gene3D" id="2.40.30.180">
    <property type="entry name" value="Ubiquitin-activating enzyme E1, FCCH domain"/>
    <property type="match status" value="2"/>
</dbReference>
<accession>A0A5C7J849</accession>
<dbReference type="EMBL" id="SSDS01000041">
    <property type="protein sequence ID" value="TXG77627.1"/>
    <property type="molecule type" value="Genomic_DNA"/>
</dbReference>
<evidence type="ECO:0000259" key="1">
    <source>
        <dbReference type="Pfam" id="PF16190"/>
    </source>
</evidence>